<evidence type="ECO:0000259" key="2">
    <source>
        <dbReference type="Pfam" id="PF00892"/>
    </source>
</evidence>
<accession>A0A7U7G4W7</accession>
<feature type="transmembrane region" description="Helical" evidence="1">
    <location>
        <begin position="179"/>
        <end position="198"/>
    </location>
</feature>
<dbReference type="InterPro" id="IPR000620">
    <property type="entry name" value="EamA_dom"/>
</dbReference>
<comment type="caution">
    <text evidence="3">The sequence shown here is derived from an EMBL/GenBank/DDBJ whole genome shotgun (WGS) entry which is preliminary data.</text>
</comment>
<dbReference type="PANTHER" id="PTHR22911:SF135">
    <property type="entry name" value="BLR4310 PROTEIN"/>
    <property type="match status" value="1"/>
</dbReference>
<proteinExistence type="predicted"/>
<organism evidence="3 5">
    <name type="scientific">Parasaccharibacter apium</name>
    <dbReference type="NCBI Taxonomy" id="1510841"/>
    <lineage>
        <taxon>Bacteria</taxon>
        <taxon>Pseudomonadati</taxon>
        <taxon>Pseudomonadota</taxon>
        <taxon>Alphaproteobacteria</taxon>
        <taxon>Acetobacterales</taxon>
        <taxon>Acetobacteraceae</taxon>
        <taxon>Parasaccharibacter</taxon>
    </lineage>
</organism>
<keyword evidence="1" id="KW-0812">Transmembrane</keyword>
<dbReference type="AlphaFoldDB" id="A0A7U7G4W7"/>
<gene>
    <name evidence="4" type="ORF">ASQ42_04285</name>
    <name evidence="3" type="ORF">SACS_0470</name>
</gene>
<feature type="domain" description="EamA" evidence="2">
    <location>
        <begin position="8"/>
        <end position="141"/>
    </location>
</feature>
<dbReference type="Proteomes" id="UP000237218">
    <property type="component" value="Unassembled WGS sequence"/>
</dbReference>
<feature type="transmembrane region" description="Helical" evidence="1">
    <location>
        <begin position="264"/>
        <end position="282"/>
    </location>
</feature>
<dbReference type="SUPFAM" id="SSF103481">
    <property type="entry name" value="Multidrug resistance efflux transporter EmrE"/>
    <property type="match status" value="2"/>
</dbReference>
<feature type="domain" description="EamA" evidence="2">
    <location>
        <begin position="150"/>
        <end position="278"/>
    </location>
</feature>
<feature type="transmembrane region" description="Helical" evidence="1">
    <location>
        <begin position="125"/>
        <end position="144"/>
    </location>
</feature>
<evidence type="ECO:0000256" key="1">
    <source>
        <dbReference type="SAM" id="Phobius"/>
    </source>
</evidence>
<evidence type="ECO:0000313" key="5">
    <source>
        <dbReference type="Proteomes" id="UP000027590"/>
    </source>
</evidence>
<evidence type="ECO:0000313" key="3">
    <source>
        <dbReference type="EMBL" id="CDG33208.1"/>
    </source>
</evidence>
<reference evidence="3 5" key="2">
    <citation type="journal article" date="2014" name="PLoS ONE">
        <title>Evolution of mitochondria reconstructed from the energy metabolism of living bacteria.</title>
        <authorList>
            <person name="Degli Esposti M."/>
            <person name="Chouaia B."/>
            <person name="Comandatore F."/>
            <person name="Crotti E."/>
            <person name="Sassera D."/>
            <person name="Lievens P.M."/>
            <person name="Daffonchio D."/>
            <person name="Bandi C."/>
        </authorList>
    </citation>
    <scope>NUCLEOTIDE SEQUENCE [LARGE SCALE GENOMIC DNA]</scope>
    <source>
        <strain evidence="3">AM168</strain>
        <strain evidence="5">AM169</strain>
    </source>
</reference>
<feature type="transmembrane region" description="Helical" evidence="1">
    <location>
        <begin position="210"/>
        <end position="229"/>
    </location>
</feature>
<reference evidence="4 6" key="3">
    <citation type="submission" date="2018-02" db="EMBL/GenBank/DDBJ databases">
        <title>Draft genome sequences of four Parasaccharibacter apium strains isolated from honey bees.</title>
        <authorList>
            <person name="Corby-Harris V.L."/>
            <person name="Anderson K.E."/>
        </authorList>
    </citation>
    <scope>NUCLEOTIDE SEQUENCE [LARGE SCALE GENOMIC DNA]</scope>
    <source>
        <strain evidence="4 6">B8</strain>
    </source>
</reference>
<feature type="transmembrane region" description="Helical" evidence="1">
    <location>
        <begin position="100"/>
        <end position="118"/>
    </location>
</feature>
<dbReference type="Pfam" id="PF00892">
    <property type="entry name" value="EamA"/>
    <property type="match status" value="2"/>
</dbReference>
<feature type="transmembrane region" description="Helical" evidence="1">
    <location>
        <begin position="37"/>
        <end position="54"/>
    </location>
</feature>
<dbReference type="EMBL" id="LMYI01000006">
    <property type="protein sequence ID" value="POS63413.1"/>
    <property type="molecule type" value="Genomic_DNA"/>
</dbReference>
<dbReference type="EMBL" id="CBLY010000003">
    <property type="protein sequence ID" value="CDG33208.1"/>
    <property type="molecule type" value="Genomic_DNA"/>
</dbReference>
<evidence type="ECO:0000313" key="4">
    <source>
        <dbReference type="EMBL" id="POS63413.1"/>
    </source>
</evidence>
<dbReference type="Proteomes" id="UP000027590">
    <property type="component" value="Unassembled WGS sequence"/>
</dbReference>
<sequence length="325" mass="35752">MRKILFTSGIVLAFLGYAFFSISDACSKGLAGRLDPFEVAFFGGVFGLLIVPLLKRPNESYRALVLSSHPWLWLVRAAAVFVATAGSVEAFMLLPMPEALSLMFLMPFFVTIVSVLFLKEQVTGWAWLSVLLGFAGVMIVLRPGVKALQFGHLCAIVVAMASAVSVIAYRFAGKETSRLTLYGSSLCGPLVGDGILMVQHFVVPHGVNEWLLLFGYGFLAAAGQLLLMLAASIAPANRVALPQYSQMAWIVAFSYFIFNQPVDMWDGIGIAVVTLSGMLNWLRQKIRFEKMLHRGWWWRRKPTPEVIAATPAAVITPPLEDKPHE</sequence>
<dbReference type="PANTHER" id="PTHR22911">
    <property type="entry name" value="ACYL-MALONYL CONDENSING ENZYME-RELATED"/>
    <property type="match status" value="1"/>
</dbReference>
<feature type="transmembrane region" description="Helical" evidence="1">
    <location>
        <begin position="241"/>
        <end position="258"/>
    </location>
</feature>
<feature type="transmembrane region" description="Helical" evidence="1">
    <location>
        <begin position="150"/>
        <end position="172"/>
    </location>
</feature>
<feature type="transmembrane region" description="Helical" evidence="1">
    <location>
        <begin position="74"/>
        <end position="94"/>
    </location>
</feature>
<protein>
    <submittedName>
        <fullName evidence="4">EamA/RhaT family transporter</fullName>
    </submittedName>
</protein>
<keyword evidence="6" id="KW-1185">Reference proteome</keyword>
<dbReference type="RefSeq" id="WP_052348948.1">
    <property type="nucleotide sequence ID" value="NZ_CBLY010000003.1"/>
</dbReference>
<keyword evidence="1" id="KW-0472">Membrane</keyword>
<reference evidence="3 5" key="1">
    <citation type="journal article" date="2014" name="Genome Biol. Evol.">
        <title>Acetic acid bacteria genomes reveal functional traits for adaptation to life in insect guts.</title>
        <authorList>
            <person name="Chouaia B."/>
            <person name="Gaiarsa S."/>
            <person name="Crotti E."/>
            <person name="Comandatore F."/>
            <person name="Degli Esposti M."/>
            <person name="Ricci I."/>
            <person name="Alma A."/>
            <person name="Favia G."/>
            <person name="Bandi C."/>
            <person name="Daffonchio D."/>
        </authorList>
    </citation>
    <scope>NUCLEOTIDE SEQUENCE [LARGE SCALE GENOMIC DNA]</scope>
    <source>
        <strain evidence="3">AM168</strain>
        <strain evidence="5">AM169</strain>
    </source>
</reference>
<dbReference type="InterPro" id="IPR037185">
    <property type="entry name" value="EmrE-like"/>
</dbReference>
<name>A0A7U7G4W7_9PROT</name>
<dbReference type="OrthoDB" id="9812899at2"/>
<dbReference type="GO" id="GO:0016020">
    <property type="term" value="C:membrane"/>
    <property type="evidence" value="ECO:0007669"/>
    <property type="project" value="InterPro"/>
</dbReference>
<keyword evidence="1" id="KW-1133">Transmembrane helix</keyword>
<evidence type="ECO:0000313" key="6">
    <source>
        <dbReference type="Proteomes" id="UP000237218"/>
    </source>
</evidence>